<dbReference type="Proteomes" id="UP000714618">
    <property type="component" value="Unassembled WGS sequence"/>
</dbReference>
<comment type="caution">
    <text evidence="2">The sequence shown here is derived from an EMBL/GenBank/DDBJ whole genome shotgun (WGS) entry which is preliminary data.</text>
</comment>
<feature type="transmembrane region" description="Helical" evidence="1">
    <location>
        <begin position="12"/>
        <end position="33"/>
    </location>
</feature>
<feature type="transmembrane region" description="Helical" evidence="1">
    <location>
        <begin position="45"/>
        <end position="65"/>
    </location>
</feature>
<gene>
    <name evidence="2" type="ORF">AWRI4233_LOCUS8486</name>
</gene>
<protein>
    <submittedName>
        <fullName evidence="2">Uncharacterized protein</fullName>
    </submittedName>
</protein>
<keyword evidence="1" id="KW-0472">Membrane</keyword>
<evidence type="ECO:0000313" key="2">
    <source>
        <dbReference type="EMBL" id="CAD0099661.1"/>
    </source>
</evidence>
<keyword evidence="1" id="KW-0812">Transmembrane</keyword>
<dbReference type="AlphaFoldDB" id="A0A9N8PLG3"/>
<keyword evidence="1" id="KW-1133">Transmembrane helix</keyword>
<proteinExistence type="predicted"/>
<name>A0A9N8PLG3_9PEZI</name>
<dbReference type="EMBL" id="CAIJEO010000010">
    <property type="protein sequence ID" value="CAD0099661.1"/>
    <property type="molecule type" value="Genomic_DNA"/>
</dbReference>
<evidence type="ECO:0000313" key="3">
    <source>
        <dbReference type="Proteomes" id="UP000714618"/>
    </source>
</evidence>
<reference evidence="2" key="1">
    <citation type="submission" date="2020-06" db="EMBL/GenBank/DDBJ databases">
        <authorList>
            <person name="Onetto C."/>
        </authorList>
    </citation>
    <scope>NUCLEOTIDE SEQUENCE</scope>
</reference>
<sequence>MTGRLIDLNASPWLWVETTWAVILCTLALAVRLVVRSHECGLEDLLLILAFILAMASFGCIYQALHDGLGISHSGLPEEKTLRIASSKGNPGYEDRSN</sequence>
<organism evidence="2 3">
    <name type="scientific">Aureobasidium mustum</name>
    <dbReference type="NCBI Taxonomy" id="2773714"/>
    <lineage>
        <taxon>Eukaryota</taxon>
        <taxon>Fungi</taxon>
        <taxon>Dikarya</taxon>
        <taxon>Ascomycota</taxon>
        <taxon>Pezizomycotina</taxon>
        <taxon>Dothideomycetes</taxon>
        <taxon>Dothideomycetidae</taxon>
        <taxon>Dothideales</taxon>
        <taxon>Saccotheciaceae</taxon>
        <taxon>Aureobasidium</taxon>
    </lineage>
</organism>
<dbReference type="OrthoDB" id="3915160at2759"/>
<keyword evidence="3" id="KW-1185">Reference proteome</keyword>
<evidence type="ECO:0000256" key="1">
    <source>
        <dbReference type="SAM" id="Phobius"/>
    </source>
</evidence>
<accession>A0A9N8PLG3</accession>